<dbReference type="EMBL" id="JAUEPO010000003">
    <property type="protein sequence ID" value="KAK3327059.1"/>
    <property type="molecule type" value="Genomic_DNA"/>
</dbReference>
<dbReference type="AlphaFoldDB" id="A0AAE0IL50"/>
<evidence type="ECO:0000313" key="3">
    <source>
        <dbReference type="Proteomes" id="UP001286456"/>
    </source>
</evidence>
<evidence type="ECO:0008006" key="4">
    <source>
        <dbReference type="Google" id="ProtNLM"/>
    </source>
</evidence>
<accession>A0AAE0IL50</accession>
<name>A0AAE0IL50_9PEZI</name>
<sequence>MITAAILPLLLALPALALPAPEPAPCKRDPLNPRGCLTFELQPTSIVVHDVWGQNICNPGTCKVTKSPTSGGHDMTTMFTFTYPAAVANRQCWLEFAVPTSATVSAGAKVDVFRQWQPVSTCPSQGNNRDVQLGRMVVGAAGGRATWEATYNTYLTAKGPCAAPGTVEGIEIVGVGDLEEVLWQQGAGVGVKVVYA</sequence>
<feature type="signal peptide" evidence="1">
    <location>
        <begin position="1"/>
        <end position="17"/>
    </location>
</feature>
<evidence type="ECO:0000256" key="1">
    <source>
        <dbReference type="SAM" id="SignalP"/>
    </source>
</evidence>
<reference evidence="2" key="2">
    <citation type="submission" date="2023-06" db="EMBL/GenBank/DDBJ databases">
        <authorList>
            <consortium name="Lawrence Berkeley National Laboratory"/>
            <person name="Haridas S."/>
            <person name="Hensen N."/>
            <person name="Bonometti L."/>
            <person name="Westerberg I."/>
            <person name="Brannstrom I.O."/>
            <person name="Guillou S."/>
            <person name="Cros-Aarteil S."/>
            <person name="Calhoun S."/>
            <person name="Kuo A."/>
            <person name="Mondo S."/>
            <person name="Pangilinan J."/>
            <person name="Riley R."/>
            <person name="Labutti K."/>
            <person name="Andreopoulos B."/>
            <person name="Lipzen A."/>
            <person name="Chen C."/>
            <person name="Yanf M."/>
            <person name="Daum C."/>
            <person name="Ng V."/>
            <person name="Clum A."/>
            <person name="Steindorff A."/>
            <person name="Ohm R."/>
            <person name="Martin F."/>
            <person name="Silar P."/>
            <person name="Natvig D."/>
            <person name="Lalanne C."/>
            <person name="Gautier V."/>
            <person name="Ament-Velasquez S.L."/>
            <person name="Kruys A."/>
            <person name="Hutchinson M.I."/>
            <person name="Powell A.J."/>
            <person name="Barry K."/>
            <person name="Miller A.N."/>
            <person name="Grigoriev I.V."/>
            <person name="Debuchy R."/>
            <person name="Gladieux P."/>
            <person name="Thoren M.H."/>
            <person name="Johannesson H."/>
        </authorList>
    </citation>
    <scope>NUCLEOTIDE SEQUENCE</scope>
    <source>
        <strain evidence="2">SMH4131-1</strain>
    </source>
</reference>
<comment type="caution">
    <text evidence="2">The sequence shown here is derived from an EMBL/GenBank/DDBJ whole genome shotgun (WGS) entry which is preliminary data.</text>
</comment>
<dbReference type="Proteomes" id="UP001286456">
    <property type="component" value="Unassembled WGS sequence"/>
</dbReference>
<organism evidence="2 3">
    <name type="scientific">Cercophora scortea</name>
    <dbReference type="NCBI Taxonomy" id="314031"/>
    <lineage>
        <taxon>Eukaryota</taxon>
        <taxon>Fungi</taxon>
        <taxon>Dikarya</taxon>
        <taxon>Ascomycota</taxon>
        <taxon>Pezizomycotina</taxon>
        <taxon>Sordariomycetes</taxon>
        <taxon>Sordariomycetidae</taxon>
        <taxon>Sordariales</taxon>
        <taxon>Lasiosphaeriaceae</taxon>
        <taxon>Cercophora</taxon>
    </lineage>
</organism>
<keyword evidence="1" id="KW-0732">Signal</keyword>
<reference evidence="2" key="1">
    <citation type="journal article" date="2023" name="Mol. Phylogenet. Evol.">
        <title>Genome-scale phylogeny and comparative genomics of the fungal order Sordariales.</title>
        <authorList>
            <person name="Hensen N."/>
            <person name="Bonometti L."/>
            <person name="Westerberg I."/>
            <person name="Brannstrom I.O."/>
            <person name="Guillou S."/>
            <person name="Cros-Aarteil S."/>
            <person name="Calhoun S."/>
            <person name="Haridas S."/>
            <person name="Kuo A."/>
            <person name="Mondo S."/>
            <person name="Pangilinan J."/>
            <person name="Riley R."/>
            <person name="LaButti K."/>
            <person name="Andreopoulos B."/>
            <person name="Lipzen A."/>
            <person name="Chen C."/>
            <person name="Yan M."/>
            <person name="Daum C."/>
            <person name="Ng V."/>
            <person name="Clum A."/>
            <person name="Steindorff A."/>
            <person name="Ohm R.A."/>
            <person name="Martin F."/>
            <person name="Silar P."/>
            <person name="Natvig D.O."/>
            <person name="Lalanne C."/>
            <person name="Gautier V."/>
            <person name="Ament-Velasquez S.L."/>
            <person name="Kruys A."/>
            <person name="Hutchinson M.I."/>
            <person name="Powell A.J."/>
            <person name="Barry K."/>
            <person name="Miller A.N."/>
            <person name="Grigoriev I.V."/>
            <person name="Debuchy R."/>
            <person name="Gladieux P."/>
            <person name="Hiltunen Thoren M."/>
            <person name="Johannesson H."/>
        </authorList>
    </citation>
    <scope>NUCLEOTIDE SEQUENCE</scope>
    <source>
        <strain evidence="2">SMH4131-1</strain>
    </source>
</reference>
<protein>
    <recommendedName>
        <fullName evidence="4">Ubiquitin 3 binding protein But2 C-terminal domain-containing protein</fullName>
    </recommendedName>
</protein>
<feature type="chain" id="PRO_5041932256" description="Ubiquitin 3 binding protein But2 C-terminal domain-containing protein" evidence="1">
    <location>
        <begin position="18"/>
        <end position="196"/>
    </location>
</feature>
<evidence type="ECO:0000313" key="2">
    <source>
        <dbReference type="EMBL" id="KAK3327059.1"/>
    </source>
</evidence>
<gene>
    <name evidence="2" type="ORF">B0T19DRAFT_484236</name>
</gene>
<keyword evidence="3" id="KW-1185">Reference proteome</keyword>
<proteinExistence type="predicted"/>